<name>A0A6F8XKD4_9ACTN</name>
<proteinExistence type="predicted"/>
<reference evidence="1 2" key="1">
    <citation type="submission" date="2020-03" db="EMBL/GenBank/DDBJ databases">
        <title>Whole genome shotgun sequence of Phytohabitans flavus NBRC 107702.</title>
        <authorList>
            <person name="Komaki H."/>
            <person name="Tamura T."/>
        </authorList>
    </citation>
    <scope>NUCLEOTIDE SEQUENCE [LARGE SCALE GENOMIC DNA]</scope>
    <source>
        <strain evidence="1 2">NBRC 107702</strain>
    </source>
</reference>
<evidence type="ECO:0000313" key="1">
    <source>
        <dbReference type="EMBL" id="BCB74272.1"/>
    </source>
</evidence>
<dbReference type="RefSeq" id="WP_173033612.1">
    <property type="nucleotide sequence ID" value="NZ_AP022870.1"/>
</dbReference>
<sequence>MDSDSPTAWVFARFEDLFLSWVDRELPDEATQTRVIDWMRDRRADPFAGMLRDLNHPNLWFGRVPHTLDKAGTLVTVSYQILMRTRIVRCMSIGRVGLPM</sequence>
<gene>
    <name evidence="1" type="ORF">Pflav_006820</name>
</gene>
<evidence type="ECO:0000313" key="2">
    <source>
        <dbReference type="Proteomes" id="UP000502508"/>
    </source>
</evidence>
<dbReference type="AlphaFoldDB" id="A0A6F8XKD4"/>
<reference evidence="1 2" key="2">
    <citation type="submission" date="2020-03" db="EMBL/GenBank/DDBJ databases">
        <authorList>
            <person name="Ichikawa N."/>
            <person name="Kimura A."/>
            <person name="Kitahashi Y."/>
            <person name="Uohara A."/>
        </authorList>
    </citation>
    <scope>NUCLEOTIDE SEQUENCE [LARGE SCALE GENOMIC DNA]</scope>
    <source>
        <strain evidence="1 2">NBRC 107702</strain>
    </source>
</reference>
<keyword evidence="2" id="KW-1185">Reference proteome</keyword>
<dbReference type="KEGG" id="pfla:Pflav_006820"/>
<protein>
    <submittedName>
        <fullName evidence="1">Uncharacterized protein</fullName>
    </submittedName>
</protein>
<dbReference type="Proteomes" id="UP000502508">
    <property type="component" value="Chromosome"/>
</dbReference>
<dbReference type="EMBL" id="AP022870">
    <property type="protein sequence ID" value="BCB74272.1"/>
    <property type="molecule type" value="Genomic_DNA"/>
</dbReference>
<organism evidence="1 2">
    <name type="scientific">Phytohabitans flavus</name>
    <dbReference type="NCBI Taxonomy" id="1076124"/>
    <lineage>
        <taxon>Bacteria</taxon>
        <taxon>Bacillati</taxon>
        <taxon>Actinomycetota</taxon>
        <taxon>Actinomycetes</taxon>
        <taxon>Micromonosporales</taxon>
        <taxon>Micromonosporaceae</taxon>
    </lineage>
</organism>
<accession>A0A6F8XKD4</accession>